<comment type="caution">
    <text evidence="1">The sequence shown here is derived from an EMBL/GenBank/DDBJ whole genome shotgun (WGS) entry which is preliminary data.</text>
</comment>
<dbReference type="EMBL" id="BAABJP010000004">
    <property type="protein sequence ID" value="GAA5149682.1"/>
    <property type="molecule type" value="Genomic_DNA"/>
</dbReference>
<dbReference type="Proteomes" id="UP001428817">
    <property type="component" value="Unassembled WGS sequence"/>
</dbReference>
<proteinExistence type="predicted"/>
<organism evidence="1 2">
    <name type="scientific">Pseudonocardia eucalypti</name>
    <dbReference type="NCBI Taxonomy" id="648755"/>
    <lineage>
        <taxon>Bacteria</taxon>
        <taxon>Bacillati</taxon>
        <taxon>Actinomycetota</taxon>
        <taxon>Actinomycetes</taxon>
        <taxon>Pseudonocardiales</taxon>
        <taxon>Pseudonocardiaceae</taxon>
        <taxon>Pseudonocardia</taxon>
    </lineage>
</organism>
<reference evidence="2" key="1">
    <citation type="journal article" date="2019" name="Int. J. Syst. Evol. Microbiol.">
        <title>The Global Catalogue of Microorganisms (GCM) 10K type strain sequencing project: providing services to taxonomists for standard genome sequencing and annotation.</title>
        <authorList>
            <consortium name="The Broad Institute Genomics Platform"/>
            <consortium name="The Broad Institute Genome Sequencing Center for Infectious Disease"/>
            <person name="Wu L."/>
            <person name="Ma J."/>
        </authorList>
    </citation>
    <scope>NUCLEOTIDE SEQUENCE [LARGE SCALE GENOMIC DNA]</scope>
    <source>
        <strain evidence="2">JCM 18303</strain>
    </source>
</reference>
<name>A0ABP9PQ03_9PSEU</name>
<protein>
    <submittedName>
        <fullName evidence="1">Uncharacterized protein</fullName>
    </submittedName>
</protein>
<gene>
    <name evidence="1" type="ORF">GCM10023321_13940</name>
</gene>
<sequence length="214" mass="22795">MTTTEPGALATTRRTLHGIAELLLAGPQHRNAGTIRLQVTPGGFGTVVERDAGPWLRVDGPALLSGHTRIDLAGRTYNEVAATAGIRAGAPEDVYRDGAGVDANERITLDPDALATIVRAFEDGDRALRGFAPELTPVLWPEHFDVAVTVDEVNYGVSPGDTGIGEPYAYVGPHRPRSGPFWDAPFGAARTVRQLGDTAGIQAFFDEGRAEARR</sequence>
<accession>A0ABP9PQ03</accession>
<dbReference type="RefSeq" id="WP_185062932.1">
    <property type="nucleotide sequence ID" value="NZ_BAABJP010000004.1"/>
</dbReference>
<evidence type="ECO:0000313" key="2">
    <source>
        <dbReference type="Proteomes" id="UP001428817"/>
    </source>
</evidence>
<keyword evidence="2" id="KW-1185">Reference proteome</keyword>
<evidence type="ECO:0000313" key="1">
    <source>
        <dbReference type="EMBL" id="GAA5149682.1"/>
    </source>
</evidence>